<accession>A0AAV8UKN7</accession>
<dbReference type="AlphaFoldDB" id="A0AAV8UKN7"/>
<evidence type="ECO:0000256" key="2">
    <source>
        <dbReference type="ARBA" id="ARBA00022771"/>
    </source>
</evidence>
<evidence type="ECO:0000313" key="8">
    <source>
        <dbReference type="Proteomes" id="UP001157974"/>
    </source>
</evidence>
<comment type="caution">
    <text evidence="7">The sequence shown here is derived from an EMBL/GenBank/DDBJ whole genome shotgun (WGS) entry which is preliminary data.</text>
</comment>
<sequence>MGFVSSEDTMSVEDDSFFSPPSSKSLFGGAESVSGADERSVPSCDESVVSSTSMVTSVKSSCEDDSNASSWSMPSFERFASDERSCEQCQKTFKTERTYARHMRTHQNIFAEKNLHDISTSQADRRKRRRKTQAVRQKKETFDVLNIVYRFSTFPSGM</sequence>
<dbReference type="Pfam" id="PF12171">
    <property type="entry name" value="zf-C2H2_jaz"/>
    <property type="match status" value="1"/>
</dbReference>
<feature type="domain" description="C2H2-type" evidence="6">
    <location>
        <begin position="84"/>
        <end position="106"/>
    </location>
</feature>
<evidence type="ECO:0000259" key="6">
    <source>
        <dbReference type="PROSITE" id="PS50157"/>
    </source>
</evidence>
<dbReference type="Proteomes" id="UP001157974">
    <property type="component" value="Unassembled WGS sequence"/>
</dbReference>
<keyword evidence="3" id="KW-0862">Zinc</keyword>
<dbReference type="InterPro" id="IPR022755">
    <property type="entry name" value="Znf_C2H2_jaz"/>
</dbReference>
<dbReference type="PROSITE" id="PS00028">
    <property type="entry name" value="ZINC_FINGER_C2H2_1"/>
    <property type="match status" value="1"/>
</dbReference>
<feature type="region of interest" description="Disordered" evidence="5">
    <location>
        <begin position="1"/>
        <end position="47"/>
    </location>
</feature>
<dbReference type="EMBL" id="JAMWBK010000010">
    <property type="protein sequence ID" value="KAJ8901827.1"/>
    <property type="molecule type" value="Genomic_DNA"/>
</dbReference>
<dbReference type="InterPro" id="IPR036236">
    <property type="entry name" value="Znf_C2H2_sf"/>
</dbReference>
<dbReference type="PROSITE" id="PS50157">
    <property type="entry name" value="ZINC_FINGER_C2H2_2"/>
    <property type="match status" value="1"/>
</dbReference>
<dbReference type="Gene3D" id="3.30.160.60">
    <property type="entry name" value="Classic Zinc Finger"/>
    <property type="match status" value="1"/>
</dbReference>
<name>A0AAV8UKN7_9RHOD</name>
<evidence type="ECO:0000256" key="5">
    <source>
        <dbReference type="SAM" id="MobiDB-lite"/>
    </source>
</evidence>
<evidence type="ECO:0000256" key="1">
    <source>
        <dbReference type="ARBA" id="ARBA00022723"/>
    </source>
</evidence>
<keyword evidence="8" id="KW-1185">Reference proteome</keyword>
<proteinExistence type="predicted"/>
<dbReference type="SUPFAM" id="SSF57667">
    <property type="entry name" value="beta-beta-alpha zinc fingers"/>
    <property type="match status" value="1"/>
</dbReference>
<dbReference type="SMART" id="SM00355">
    <property type="entry name" value="ZnF_C2H2"/>
    <property type="match status" value="1"/>
</dbReference>
<reference evidence="7 8" key="1">
    <citation type="journal article" date="2023" name="Nat. Commun.">
        <title>Origin of minicircular mitochondrial genomes in red algae.</title>
        <authorList>
            <person name="Lee Y."/>
            <person name="Cho C.H."/>
            <person name="Lee Y.M."/>
            <person name="Park S.I."/>
            <person name="Yang J.H."/>
            <person name="West J.A."/>
            <person name="Bhattacharya D."/>
            <person name="Yoon H.S."/>
        </authorList>
    </citation>
    <scope>NUCLEOTIDE SEQUENCE [LARGE SCALE GENOMIC DNA]</scope>
    <source>
        <strain evidence="7 8">CCMP1338</strain>
        <tissue evidence="7">Whole cell</tissue>
    </source>
</reference>
<keyword evidence="1" id="KW-0479">Metal-binding</keyword>
<gene>
    <name evidence="7" type="ORF">NDN08_004032</name>
</gene>
<keyword evidence="2 4" id="KW-0863">Zinc-finger</keyword>
<protein>
    <recommendedName>
        <fullName evidence="6">C2H2-type domain-containing protein</fullName>
    </recommendedName>
</protein>
<evidence type="ECO:0000256" key="4">
    <source>
        <dbReference type="PROSITE-ProRule" id="PRU00042"/>
    </source>
</evidence>
<evidence type="ECO:0000256" key="3">
    <source>
        <dbReference type="ARBA" id="ARBA00022833"/>
    </source>
</evidence>
<evidence type="ECO:0000313" key="7">
    <source>
        <dbReference type="EMBL" id="KAJ8901827.1"/>
    </source>
</evidence>
<dbReference type="GO" id="GO:0008270">
    <property type="term" value="F:zinc ion binding"/>
    <property type="evidence" value="ECO:0007669"/>
    <property type="project" value="UniProtKB-KW"/>
</dbReference>
<organism evidence="7 8">
    <name type="scientific">Rhodosorus marinus</name>
    <dbReference type="NCBI Taxonomy" id="101924"/>
    <lineage>
        <taxon>Eukaryota</taxon>
        <taxon>Rhodophyta</taxon>
        <taxon>Stylonematophyceae</taxon>
        <taxon>Stylonematales</taxon>
        <taxon>Stylonemataceae</taxon>
        <taxon>Rhodosorus</taxon>
    </lineage>
</organism>
<dbReference type="InterPro" id="IPR013087">
    <property type="entry name" value="Znf_C2H2_type"/>
</dbReference>